<reference evidence="2" key="1">
    <citation type="submission" date="2017-02" db="UniProtKB">
        <authorList>
            <consortium name="WormBaseParasite"/>
        </authorList>
    </citation>
    <scope>IDENTIFICATION</scope>
</reference>
<dbReference type="AlphaFoldDB" id="A0A0M3IHG4"/>
<name>A0A0M3IHG4_ASCLU</name>
<protein>
    <submittedName>
        <fullName evidence="2">Ovule protein</fullName>
    </submittedName>
</protein>
<dbReference type="Proteomes" id="UP000036681">
    <property type="component" value="Unplaced"/>
</dbReference>
<dbReference type="WBParaSite" id="ALUE_0001785301-mRNA-1">
    <property type="protein sequence ID" value="ALUE_0001785301-mRNA-1"/>
    <property type="gene ID" value="ALUE_0001785301"/>
</dbReference>
<sequence length="62" mass="7364">MEYCRSNPVSDYSTFRRSVLPLFYPSSYRSSREYLATSAKHYNNFKNCNIILVSNCLSRSYY</sequence>
<keyword evidence="1" id="KW-1185">Reference proteome</keyword>
<organism evidence="1 2">
    <name type="scientific">Ascaris lumbricoides</name>
    <name type="common">Giant roundworm</name>
    <dbReference type="NCBI Taxonomy" id="6252"/>
    <lineage>
        <taxon>Eukaryota</taxon>
        <taxon>Metazoa</taxon>
        <taxon>Ecdysozoa</taxon>
        <taxon>Nematoda</taxon>
        <taxon>Chromadorea</taxon>
        <taxon>Rhabditida</taxon>
        <taxon>Spirurina</taxon>
        <taxon>Ascaridomorpha</taxon>
        <taxon>Ascaridoidea</taxon>
        <taxon>Ascarididae</taxon>
        <taxon>Ascaris</taxon>
    </lineage>
</organism>
<proteinExistence type="predicted"/>
<evidence type="ECO:0000313" key="2">
    <source>
        <dbReference type="WBParaSite" id="ALUE_0001785301-mRNA-1"/>
    </source>
</evidence>
<evidence type="ECO:0000313" key="1">
    <source>
        <dbReference type="Proteomes" id="UP000036681"/>
    </source>
</evidence>
<accession>A0A0M3IHG4</accession>